<evidence type="ECO:0000313" key="18">
    <source>
        <dbReference type="Proteomes" id="UP000670947"/>
    </source>
</evidence>
<dbReference type="InterPro" id="IPR003660">
    <property type="entry name" value="HAMP_dom"/>
</dbReference>
<organism evidence="17 18">
    <name type="scientific">Paenibacillus artemisiicola</name>
    <dbReference type="NCBI Taxonomy" id="1172618"/>
    <lineage>
        <taxon>Bacteria</taxon>
        <taxon>Bacillati</taxon>
        <taxon>Bacillota</taxon>
        <taxon>Bacilli</taxon>
        <taxon>Bacillales</taxon>
        <taxon>Paenibacillaceae</taxon>
        <taxon>Paenibacillus</taxon>
    </lineage>
</organism>
<dbReference type="EMBL" id="JAGGDJ010000026">
    <property type="protein sequence ID" value="MBO7747017.1"/>
    <property type="molecule type" value="Genomic_DNA"/>
</dbReference>
<dbReference type="PANTHER" id="PTHR34220:SF7">
    <property type="entry name" value="SENSOR HISTIDINE KINASE YPDA"/>
    <property type="match status" value="1"/>
</dbReference>
<dbReference type="SMART" id="SM00304">
    <property type="entry name" value="HAMP"/>
    <property type="match status" value="1"/>
</dbReference>
<dbReference type="InterPro" id="IPR010559">
    <property type="entry name" value="Sig_transdc_His_kin_internal"/>
</dbReference>
<dbReference type="InterPro" id="IPR036890">
    <property type="entry name" value="HATPase_C_sf"/>
</dbReference>
<dbReference type="GO" id="GO:0016301">
    <property type="term" value="F:kinase activity"/>
    <property type="evidence" value="ECO:0007669"/>
    <property type="project" value="UniProtKB-KW"/>
</dbReference>
<keyword evidence="18" id="KW-1185">Reference proteome</keyword>
<evidence type="ECO:0000256" key="9">
    <source>
        <dbReference type="ARBA" id="ARBA00022777"/>
    </source>
</evidence>
<evidence type="ECO:0000259" key="15">
    <source>
        <dbReference type="PROSITE" id="PS50109"/>
    </source>
</evidence>
<dbReference type="PROSITE" id="PS50885">
    <property type="entry name" value="HAMP"/>
    <property type="match status" value="1"/>
</dbReference>
<gene>
    <name evidence="17" type="ORF">I8J29_22700</name>
</gene>
<protein>
    <recommendedName>
        <fullName evidence="3">histidine kinase</fullName>
        <ecNumber evidence="3">2.7.13.3</ecNumber>
    </recommendedName>
</protein>
<sequence>MNRLRHLFLRSIQARLMTFIFVTIILPLLFLGFMTFRASSGIIERSVTLNTSETMDQVLDNIEFHLSGMESVATDIIFNYSINSNLRKMSGRYDEAEIQAVNEIKALLTKQLSMQDGIESVFLIGDDYFLVSSSNTNRASSLDHVPSLMKKQDWYRATSEQGGKSYFTIVPDETTEKTDVETKSIVVDGEQNRPIRMARLFRDIQTGNPLGLLGVDMDYRVIDAIVSRLHSGYNGSLILVDEDGNTIYKRDPSQRFSSSASLAGLKLVSGVDRVNVNGKRMLRIYRTSHLSGWKAVQLIPYSEILAPVQFIKRLTLLLVLICLAASLVMAAFLSSRLVKPLKNLVRLIKKVQHGDLDVRLDTIRNDEIGYLSKNFNMMTARLKEMRSEIYREQELKRQAELSALQAQIQPHFLYNTLDSIKWMAVIRGEQQISDMISALVNLLRSSVNLGDETIPLRREIENLKHYIHIQQMRYCHSFSIEYDVAEEVLDCVVPKLTLQPLVENALFHGLEAIESGGLITLEAKLEDGHLVCRIVDNGKGMSADLIKDVLAGRFQSRFSGISVKNVHERLQLHCGLQYGLTFQSTEGKGTTVTVRFPALRLKGGAQIA</sequence>
<dbReference type="Pfam" id="PF06580">
    <property type="entry name" value="His_kinase"/>
    <property type="match status" value="1"/>
</dbReference>
<dbReference type="InterPro" id="IPR003594">
    <property type="entry name" value="HATPase_dom"/>
</dbReference>
<evidence type="ECO:0000256" key="2">
    <source>
        <dbReference type="ARBA" id="ARBA00004651"/>
    </source>
</evidence>
<comment type="caution">
    <text evidence="17">The sequence shown here is derived from an EMBL/GenBank/DDBJ whole genome shotgun (WGS) entry which is preliminary data.</text>
</comment>
<keyword evidence="5" id="KW-0597">Phosphoprotein</keyword>
<accession>A0ABS3WFC1</accession>
<evidence type="ECO:0000256" key="10">
    <source>
        <dbReference type="ARBA" id="ARBA00022840"/>
    </source>
</evidence>
<dbReference type="InterPro" id="IPR050640">
    <property type="entry name" value="Bact_2-comp_sensor_kinase"/>
</dbReference>
<dbReference type="Pfam" id="PF00672">
    <property type="entry name" value="HAMP"/>
    <property type="match status" value="1"/>
</dbReference>
<feature type="transmembrane region" description="Helical" evidence="14">
    <location>
        <begin position="12"/>
        <end position="36"/>
    </location>
</feature>
<keyword evidence="13 14" id="KW-0472">Membrane</keyword>
<keyword evidence="8" id="KW-0547">Nucleotide-binding</keyword>
<keyword evidence="9 17" id="KW-0418">Kinase</keyword>
<evidence type="ECO:0000256" key="11">
    <source>
        <dbReference type="ARBA" id="ARBA00022989"/>
    </source>
</evidence>
<dbReference type="CDD" id="cd06225">
    <property type="entry name" value="HAMP"/>
    <property type="match status" value="1"/>
</dbReference>
<dbReference type="InterPro" id="IPR033479">
    <property type="entry name" value="dCache_1"/>
</dbReference>
<keyword evidence="11 14" id="KW-1133">Transmembrane helix</keyword>
<evidence type="ECO:0000256" key="3">
    <source>
        <dbReference type="ARBA" id="ARBA00012438"/>
    </source>
</evidence>
<comment type="subcellular location">
    <subcellularLocation>
        <location evidence="2">Cell membrane</location>
        <topology evidence="2">Multi-pass membrane protein</topology>
    </subcellularLocation>
</comment>
<dbReference type="Gene3D" id="6.10.340.10">
    <property type="match status" value="1"/>
</dbReference>
<name>A0ABS3WFC1_9BACL</name>
<evidence type="ECO:0000313" key="17">
    <source>
        <dbReference type="EMBL" id="MBO7747017.1"/>
    </source>
</evidence>
<dbReference type="Proteomes" id="UP000670947">
    <property type="component" value="Unassembled WGS sequence"/>
</dbReference>
<dbReference type="PROSITE" id="PS50109">
    <property type="entry name" value="HIS_KIN"/>
    <property type="match status" value="1"/>
</dbReference>
<keyword evidence="4" id="KW-1003">Cell membrane</keyword>
<evidence type="ECO:0000256" key="7">
    <source>
        <dbReference type="ARBA" id="ARBA00022692"/>
    </source>
</evidence>
<evidence type="ECO:0000256" key="1">
    <source>
        <dbReference type="ARBA" id="ARBA00000085"/>
    </source>
</evidence>
<evidence type="ECO:0000259" key="16">
    <source>
        <dbReference type="PROSITE" id="PS50885"/>
    </source>
</evidence>
<dbReference type="Gene3D" id="3.30.450.20">
    <property type="entry name" value="PAS domain"/>
    <property type="match status" value="2"/>
</dbReference>
<dbReference type="Gene3D" id="3.30.565.10">
    <property type="entry name" value="Histidine kinase-like ATPase, C-terminal domain"/>
    <property type="match status" value="1"/>
</dbReference>
<evidence type="ECO:0000256" key="13">
    <source>
        <dbReference type="ARBA" id="ARBA00023136"/>
    </source>
</evidence>
<keyword evidence="12" id="KW-0902">Two-component regulatory system</keyword>
<comment type="catalytic activity">
    <reaction evidence="1">
        <text>ATP + protein L-histidine = ADP + protein N-phospho-L-histidine.</text>
        <dbReference type="EC" id="2.7.13.3"/>
    </reaction>
</comment>
<keyword evidence="10" id="KW-0067">ATP-binding</keyword>
<keyword evidence="7 14" id="KW-0812">Transmembrane</keyword>
<dbReference type="SMART" id="SM00387">
    <property type="entry name" value="HATPase_c"/>
    <property type="match status" value="1"/>
</dbReference>
<proteinExistence type="predicted"/>
<evidence type="ECO:0000256" key="14">
    <source>
        <dbReference type="SAM" id="Phobius"/>
    </source>
</evidence>
<dbReference type="Pfam" id="PF02518">
    <property type="entry name" value="HATPase_c"/>
    <property type="match status" value="1"/>
</dbReference>
<keyword evidence="6" id="KW-0808">Transferase</keyword>
<dbReference type="RefSeq" id="WP_208849752.1">
    <property type="nucleotide sequence ID" value="NZ_JAGGDJ010000026.1"/>
</dbReference>
<feature type="transmembrane region" description="Helical" evidence="14">
    <location>
        <begin position="314"/>
        <end position="333"/>
    </location>
</feature>
<dbReference type="EC" id="2.7.13.3" evidence="3"/>
<dbReference type="Pfam" id="PF02743">
    <property type="entry name" value="dCache_1"/>
    <property type="match status" value="1"/>
</dbReference>
<evidence type="ECO:0000256" key="6">
    <source>
        <dbReference type="ARBA" id="ARBA00022679"/>
    </source>
</evidence>
<evidence type="ECO:0000256" key="4">
    <source>
        <dbReference type="ARBA" id="ARBA00022475"/>
    </source>
</evidence>
<reference evidence="17 18" key="1">
    <citation type="submission" date="2021-03" db="EMBL/GenBank/DDBJ databases">
        <title>Paenibacillus artemisicola MWE-103 whole genome sequence.</title>
        <authorList>
            <person name="Ham Y.J."/>
        </authorList>
    </citation>
    <scope>NUCLEOTIDE SEQUENCE [LARGE SCALE GENOMIC DNA]</scope>
    <source>
        <strain evidence="17 18">MWE-103</strain>
    </source>
</reference>
<dbReference type="SUPFAM" id="SSF158472">
    <property type="entry name" value="HAMP domain-like"/>
    <property type="match status" value="1"/>
</dbReference>
<dbReference type="InterPro" id="IPR005467">
    <property type="entry name" value="His_kinase_dom"/>
</dbReference>
<evidence type="ECO:0000256" key="5">
    <source>
        <dbReference type="ARBA" id="ARBA00022553"/>
    </source>
</evidence>
<dbReference type="SUPFAM" id="SSF55874">
    <property type="entry name" value="ATPase domain of HSP90 chaperone/DNA topoisomerase II/histidine kinase"/>
    <property type="match status" value="1"/>
</dbReference>
<evidence type="ECO:0000256" key="12">
    <source>
        <dbReference type="ARBA" id="ARBA00023012"/>
    </source>
</evidence>
<feature type="domain" description="Histidine kinase" evidence="15">
    <location>
        <begin position="430"/>
        <end position="600"/>
    </location>
</feature>
<feature type="domain" description="HAMP" evidence="16">
    <location>
        <begin position="335"/>
        <end position="387"/>
    </location>
</feature>
<dbReference type="PANTHER" id="PTHR34220">
    <property type="entry name" value="SENSOR HISTIDINE KINASE YPDA"/>
    <property type="match status" value="1"/>
</dbReference>
<evidence type="ECO:0000256" key="8">
    <source>
        <dbReference type="ARBA" id="ARBA00022741"/>
    </source>
</evidence>